<dbReference type="Proteomes" id="UP000823674">
    <property type="component" value="Chromosome A10"/>
</dbReference>
<reference evidence="2 3" key="1">
    <citation type="submission" date="2021-03" db="EMBL/GenBank/DDBJ databases">
        <authorList>
            <person name="King G.J."/>
            <person name="Bancroft I."/>
            <person name="Baten A."/>
            <person name="Bloomfield J."/>
            <person name="Borpatragohain P."/>
            <person name="He Z."/>
            <person name="Irish N."/>
            <person name="Irwin J."/>
            <person name="Liu K."/>
            <person name="Mauleon R.P."/>
            <person name="Moore J."/>
            <person name="Morris R."/>
            <person name="Ostergaard L."/>
            <person name="Wang B."/>
            <person name="Wells R."/>
        </authorList>
    </citation>
    <scope>NUCLEOTIDE SEQUENCE [LARGE SCALE GENOMIC DNA]</scope>
    <source>
        <strain evidence="2">R-o-18</strain>
        <tissue evidence="2">Leaf</tissue>
    </source>
</reference>
<keyword evidence="3" id="KW-1185">Reference proteome</keyword>
<comment type="caution">
    <text evidence="2">The sequence shown here is derived from an EMBL/GenBank/DDBJ whole genome shotgun (WGS) entry which is preliminary data.</text>
</comment>
<dbReference type="InterPro" id="IPR036397">
    <property type="entry name" value="RNaseH_sf"/>
</dbReference>
<organism evidence="2 3">
    <name type="scientific">Brassica rapa subsp. trilocularis</name>
    <dbReference type="NCBI Taxonomy" id="1813537"/>
    <lineage>
        <taxon>Eukaryota</taxon>
        <taxon>Viridiplantae</taxon>
        <taxon>Streptophyta</taxon>
        <taxon>Embryophyta</taxon>
        <taxon>Tracheophyta</taxon>
        <taxon>Spermatophyta</taxon>
        <taxon>Magnoliopsida</taxon>
        <taxon>eudicotyledons</taxon>
        <taxon>Gunneridae</taxon>
        <taxon>Pentapetalae</taxon>
        <taxon>rosids</taxon>
        <taxon>malvids</taxon>
        <taxon>Brassicales</taxon>
        <taxon>Brassicaceae</taxon>
        <taxon>Brassiceae</taxon>
        <taxon>Brassica</taxon>
    </lineage>
</organism>
<gene>
    <name evidence="2" type="primary">A10g500970.1_BraROA</name>
    <name evidence="2" type="ORF">IGI04_039609</name>
</gene>
<protein>
    <recommendedName>
        <fullName evidence="1">RNase H type-1 domain-containing protein</fullName>
    </recommendedName>
</protein>
<proteinExistence type="predicted"/>
<evidence type="ECO:0000313" key="3">
    <source>
        <dbReference type="Proteomes" id="UP000823674"/>
    </source>
</evidence>
<name>A0ABQ7KPT4_BRACM</name>
<evidence type="ECO:0000259" key="1">
    <source>
        <dbReference type="Pfam" id="PF13456"/>
    </source>
</evidence>
<evidence type="ECO:0000313" key="2">
    <source>
        <dbReference type="EMBL" id="KAG5375013.1"/>
    </source>
</evidence>
<sequence length="84" mass="9346">MSLTFTAFELNVQSKSSLLAESMAMREALNKCTELGLVSICFESDSSQLINAINEGKIPLKNLGLFQTSSFYTLHSLLYHRLAK</sequence>
<dbReference type="Gene3D" id="3.30.420.10">
    <property type="entry name" value="Ribonuclease H-like superfamily/Ribonuclease H"/>
    <property type="match status" value="1"/>
</dbReference>
<dbReference type="Pfam" id="PF13456">
    <property type="entry name" value="RVT_3"/>
    <property type="match status" value="1"/>
</dbReference>
<feature type="domain" description="RNase H type-1" evidence="1">
    <location>
        <begin position="13"/>
        <end position="57"/>
    </location>
</feature>
<accession>A0ABQ7KPT4</accession>
<dbReference type="EMBL" id="JADBGQ010000010">
    <property type="protein sequence ID" value="KAG5375013.1"/>
    <property type="molecule type" value="Genomic_DNA"/>
</dbReference>
<dbReference type="InterPro" id="IPR002156">
    <property type="entry name" value="RNaseH_domain"/>
</dbReference>